<evidence type="ECO:0000313" key="3">
    <source>
        <dbReference type="EMBL" id="KAG9493645.1"/>
    </source>
</evidence>
<feature type="region of interest" description="Disordered" evidence="1">
    <location>
        <begin position="201"/>
        <end position="226"/>
    </location>
</feature>
<dbReference type="Gene3D" id="2.40.50.140">
    <property type="entry name" value="Nucleic acid-binding proteins"/>
    <property type="match status" value="1"/>
</dbReference>
<dbReference type="InterPro" id="IPR012340">
    <property type="entry name" value="NA-bd_OB-fold"/>
</dbReference>
<protein>
    <recommendedName>
        <fullName evidence="2">mRNA capping enzyme C-terminal domain-containing protein</fullName>
    </recommendedName>
</protein>
<evidence type="ECO:0000256" key="1">
    <source>
        <dbReference type="SAM" id="MobiDB-lite"/>
    </source>
</evidence>
<evidence type="ECO:0000313" key="4">
    <source>
        <dbReference type="Proteomes" id="UP000770717"/>
    </source>
</evidence>
<dbReference type="Proteomes" id="UP000770717">
    <property type="component" value="Unassembled WGS sequence"/>
</dbReference>
<evidence type="ECO:0000259" key="2">
    <source>
        <dbReference type="Pfam" id="PF03919"/>
    </source>
</evidence>
<dbReference type="PANTHER" id="PTHR10367">
    <property type="entry name" value="MRNA-CAPPING ENZYME"/>
    <property type="match status" value="1"/>
</dbReference>
<gene>
    <name evidence="3" type="ORF">GDO78_001499</name>
</gene>
<dbReference type="AlphaFoldDB" id="A0A8J6FVB5"/>
<dbReference type="InterPro" id="IPR013846">
    <property type="entry name" value="mRNA_cap_enzyme_C"/>
</dbReference>
<reference evidence="3" key="1">
    <citation type="thesis" date="2020" institute="ProQuest LLC" country="789 East Eisenhower Parkway, Ann Arbor, MI, USA">
        <title>Comparative Genomics and Chromosome Evolution.</title>
        <authorList>
            <person name="Mudd A.B."/>
        </authorList>
    </citation>
    <scope>NUCLEOTIDE SEQUENCE</scope>
    <source>
        <strain evidence="3">HN-11 Male</strain>
        <tissue evidence="3">Kidney and liver</tissue>
    </source>
</reference>
<dbReference type="Gene3D" id="3.30.1490.430">
    <property type="match status" value="1"/>
</dbReference>
<dbReference type="SUPFAM" id="SSF50249">
    <property type="entry name" value="Nucleic acid-binding proteins"/>
    <property type="match status" value="1"/>
</dbReference>
<proteinExistence type="predicted"/>
<dbReference type="OrthoDB" id="200924at2759"/>
<sequence>MVLDLPAAGIVLIKMPIKSLEKSDGLGPSIHRQICFAELLVRKTNCSMLHFSAVAAQTASIEVKESRPIHGSCGKKYKSGRCDDTLKWKPPNMNSVDFRLKITKVGGEGLLTQNVGLLFVGSYDRPFSQIKVTRDLKQYDNKIIECKFENNCWVFMRQRVDKSFPNSYDTALAVCNSIQYPVTKEILFEVIDRCTGANQGQIQRNASDPDAELMPPPPPKIPRGLN</sequence>
<name>A0A8J6FVB5_ELECQ</name>
<dbReference type="PANTHER" id="PTHR10367:SF17">
    <property type="entry name" value="MRNA-CAPPING ENZYME"/>
    <property type="match status" value="1"/>
</dbReference>
<comment type="caution">
    <text evidence="3">The sequence shown here is derived from an EMBL/GenBank/DDBJ whole genome shotgun (WGS) entry which is preliminary data.</text>
</comment>
<dbReference type="GO" id="GO:0006370">
    <property type="term" value="P:7-methylguanosine mRNA capping"/>
    <property type="evidence" value="ECO:0007669"/>
    <property type="project" value="TreeGrafter"/>
</dbReference>
<dbReference type="InterPro" id="IPR051029">
    <property type="entry name" value="mRNA_Capping_Enz/RNA_Phosphat"/>
</dbReference>
<dbReference type="Pfam" id="PF03919">
    <property type="entry name" value="mRNA_cap_C"/>
    <property type="match status" value="1"/>
</dbReference>
<feature type="compositionally biased region" description="Pro residues" evidence="1">
    <location>
        <begin position="214"/>
        <end position="226"/>
    </location>
</feature>
<accession>A0A8J6FVB5</accession>
<dbReference type="GO" id="GO:0004484">
    <property type="term" value="F:mRNA guanylyltransferase activity"/>
    <property type="evidence" value="ECO:0007669"/>
    <property type="project" value="TreeGrafter"/>
</dbReference>
<organism evidence="3 4">
    <name type="scientific">Eleutherodactylus coqui</name>
    <name type="common">Puerto Rican coqui</name>
    <dbReference type="NCBI Taxonomy" id="57060"/>
    <lineage>
        <taxon>Eukaryota</taxon>
        <taxon>Metazoa</taxon>
        <taxon>Chordata</taxon>
        <taxon>Craniata</taxon>
        <taxon>Vertebrata</taxon>
        <taxon>Euteleostomi</taxon>
        <taxon>Amphibia</taxon>
        <taxon>Batrachia</taxon>
        <taxon>Anura</taxon>
        <taxon>Neobatrachia</taxon>
        <taxon>Hyloidea</taxon>
        <taxon>Eleutherodactylidae</taxon>
        <taxon>Eleutherodactylinae</taxon>
        <taxon>Eleutherodactylus</taxon>
        <taxon>Eleutherodactylus</taxon>
    </lineage>
</organism>
<feature type="domain" description="mRNA capping enzyme C-terminal" evidence="2">
    <location>
        <begin position="93"/>
        <end position="187"/>
    </location>
</feature>
<keyword evidence="4" id="KW-1185">Reference proteome</keyword>
<dbReference type="FunFam" id="2.40.50.140:FF:000111">
    <property type="entry name" value="mRNA-capping enzyme"/>
    <property type="match status" value="1"/>
</dbReference>
<dbReference type="EMBL" id="WNTK01000001">
    <property type="protein sequence ID" value="KAG9493645.1"/>
    <property type="molecule type" value="Genomic_DNA"/>
</dbReference>